<dbReference type="Pfam" id="PF10996">
    <property type="entry name" value="Beta-Casp"/>
    <property type="match status" value="1"/>
</dbReference>
<dbReference type="InterPro" id="IPR011108">
    <property type="entry name" value="RMMBL"/>
</dbReference>
<dbReference type="OrthoDB" id="9803916at2"/>
<comment type="caution">
    <text evidence="4">The sequence shown here is derived from an EMBL/GenBank/DDBJ whole genome shotgun (WGS) entry which is preliminary data.</text>
</comment>
<dbReference type="InterPro" id="IPR050698">
    <property type="entry name" value="MBL"/>
</dbReference>
<organism evidence="4 5">
    <name type="scientific">Vibrio maritimus</name>
    <dbReference type="NCBI Taxonomy" id="990268"/>
    <lineage>
        <taxon>Bacteria</taxon>
        <taxon>Pseudomonadati</taxon>
        <taxon>Pseudomonadota</taxon>
        <taxon>Gammaproteobacteria</taxon>
        <taxon>Vibrionales</taxon>
        <taxon>Vibrionaceae</taxon>
        <taxon>Vibrio</taxon>
    </lineage>
</organism>
<dbReference type="Gene3D" id="3.40.50.10890">
    <property type="match status" value="1"/>
</dbReference>
<dbReference type="SMART" id="SM00849">
    <property type="entry name" value="Lactamase_B"/>
    <property type="match status" value="1"/>
</dbReference>
<dbReference type="GO" id="GO:0004521">
    <property type="term" value="F:RNA endonuclease activity"/>
    <property type="evidence" value="ECO:0007669"/>
    <property type="project" value="TreeGrafter"/>
</dbReference>
<dbReference type="SMART" id="SM01027">
    <property type="entry name" value="Beta-Casp"/>
    <property type="match status" value="1"/>
</dbReference>
<evidence type="ECO:0000313" key="5">
    <source>
        <dbReference type="Proteomes" id="UP000029228"/>
    </source>
</evidence>
<feature type="domain" description="Metallo-beta-lactamase" evidence="2">
    <location>
        <begin position="19"/>
        <end position="231"/>
    </location>
</feature>
<dbReference type="SUPFAM" id="SSF56281">
    <property type="entry name" value="Metallo-hydrolase/oxidoreductase"/>
    <property type="match status" value="1"/>
</dbReference>
<reference evidence="4 5" key="2">
    <citation type="submission" date="2014-09" db="EMBL/GenBank/DDBJ databases">
        <authorList>
            <consortium name="NBRP consortium"/>
            <person name="Sawabe T."/>
            <person name="Meirelles P."/>
            <person name="Nakanishi M."/>
            <person name="Sayaka M."/>
            <person name="Hattori M."/>
            <person name="Ohkuma M."/>
        </authorList>
    </citation>
    <scope>NUCLEOTIDE SEQUENCE [LARGE SCALE GENOMIC DNA]</scope>
    <source>
        <strain evidence="5">JCM19235</strain>
    </source>
</reference>
<dbReference type="CDD" id="cd16295">
    <property type="entry name" value="TTHA0252-CPSF-like_MBL-fold"/>
    <property type="match status" value="1"/>
</dbReference>
<proteinExistence type="predicted"/>
<dbReference type="PANTHER" id="PTHR11203">
    <property type="entry name" value="CLEAVAGE AND POLYADENYLATION SPECIFICITY FACTOR FAMILY MEMBER"/>
    <property type="match status" value="1"/>
</dbReference>
<evidence type="ECO:0000259" key="3">
    <source>
        <dbReference type="SMART" id="SM01027"/>
    </source>
</evidence>
<dbReference type="InterPro" id="IPR022712">
    <property type="entry name" value="Beta_Casp"/>
</dbReference>
<dbReference type="STRING" id="990268.JCM19235_2777"/>
<evidence type="ECO:0000313" key="4">
    <source>
        <dbReference type="EMBL" id="GAL22083.1"/>
    </source>
</evidence>
<accession>A0A090S5K9</accession>
<protein>
    <submittedName>
        <fullName evidence="4">Metallo-beta-lactamase family protein RNA-specific</fullName>
    </submittedName>
</protein>
<evidence type="ECO:0000259" key="2">
    <source>
        <dbReference type="SMART" id="SM00849"/>
    </source>
</evidence>
<dbReference type="Pfam" id="PF07521">
    <property type="entry name" value="RMMBL"/>
    <property type="match status" value="1"/>
</dbReference>
<dbReference type="InterPro" id="IPR036866">
    <property type="entry name" value="RibonucZ/Hydroxyglut_hydro"/>
</dbReference>
<dbReference type="Pfam" id="PF00753">
    <property type="entry name" value="Lactamase_B"/>
    <property type="match status" value="1"/>
</dbReference>
<dbReference type="Proteomes" id="UP000029228">
    <property type="component" value="Unassembled WGS sequence"/>
</dbReference>
<keyword evidence="5" id="KW-1185">Reference proteome</keyword>
<dbReference type="Gene3D" id="3.60.15.10">
    <property type="entry name" value="Ribonuclease Z/Hydroxyacylglutathione hydrolase-like"/>
    <property type="match status" value="1"/>
</dbReference>
<keyword evidence="1" id="KW-0378">Hydrolase</keyword>
<reference evidence="4 5" key="1">
    <citation type="submission" date="2014-09" db="EMBL/GenBank/DDBJ databases">
        <title>Vibrio maritimus JCM 19235. (C45) whole genome shotgun sequence.</title>
        <authorList>
            <person name="Sawabe T."/>
            <person name="Meirelles P."/>
            <person name="Nakanishi M."/>
            <person name="Sayaka M."/>
            <person name="Hattori M."/>
            <person name="Ohkuma M."/>
        </authorList>
    </citation>
    <scope>NUCLEOTIDE SEQUENCE [LARGE SCALE GENOMIC DNA]</scope>
    <source>
        <strain evidence="5">JCM19235</strain>
    </source>
</reference>
<feature type="domain" description="Beta-Casp" evidence="3">
    <location>
        <begin position="243"/>
        <end position="373"/>
    </location>
</feature>
<dbReference type="GO" id="GO:0016787">
    <property type="term" value="F:hydrolase activity"/>
    <property type="evidence" value="ECO:0007669"/>
    <property type="project" value="UniProtKB-KW"/>
</dbReference>
<dbReference type="AlphaFoldDB" id="A0A090S5K9"/>
<dbReference type="EMBL" id="BBMR01000011">
    <property type="protein sequence ID" value="GAL22083.1"/>
    <property type="molecule type" value="Genomic_DNA"/>
</dbReference>
<sequence>MELTEGVFVTHHGGKDTVTGSCHELSINGSSILIDCGLFQGADALGSRLDISFSLSSVRALVLTHAHIDHIGRLPWLFAAGFRGPIYCTQATAHLVPLMLEDGLKLQLNLNAAARGRILDLITRHLHPVRYQEWMPVKDTGHGYFTYLRFQHAGHILGSAYVEIKLPNKEVVVFSGDLGPAQTPLLPDPKPPQRADYLFLESTYGNKRHESPATRSQRLRKIVDRSLADGGAILIPAFSVGRTQELIYDFEQLLFENKVSSRLPIILDSPMAAKVTKAYRQYRKLWSKEAKRHIQNGRHPLNFEQCVVVDSHRDHMRILNRLASSGEPAIVLAASGMCQGGRITNYLKALLPDERTDVVFCGYQASGTLGRAIQSGQRHVEIDGETVRVNAAIHSMSGYSAHADKQDLMSFVAGCASELKQLHLIHGESESKNELASNFKSVFPLVPVIC</sequence>
<name>A0A090S5K9_9VIBR</name>
<dbReference type="InterPro" id="IPR001279">
    <property type="entry name" value="Metallo-B-lactamas"/>
</dbReference>
<gene>
    <name evidence="4" type="ORF">JCM19235_2777</name>
</gene>
<evidence type="ECO:0000256" key="1">
    <source>
        <dbReference type="ARBA" id="ARBA00022801"/>
    </source>
</evidence>
<dbReference type="PANTHER" id="PTHR11203:SF37">
    <property type="entry name" value="INTEGRATOR COMPLEX SUBUNIT 11"/>
    <property type="match status" value="1"/>
</dbReference>